<gene>
    <name evidence="1" type="ORF">UFOVP653_65</name>
</gene>
<name>A0A6J5N974_9CAUD</name>
<dbReference type="Pfam" id="PF24175">
    <property type="entry name" value="SU10_adaptor"/>
    <property type="match status" value="1"/>
</dbReference>
<proteinExistence type="predicted"/>
<dbReference type="InterPro" id="IPR056209">
    <property type="entry name" value="SU10_adaptor"/>
</dbReference>
<reference evidence="1" key="1">
    <citation type="submission" date="2020-04" db="EMBL/GenBank/DDBJ databases">
        <authorList>
            <person name="Chiriac C."/>
            <person name="Salcher M."/>
            <person name="Ghai R."/>
            <person name="Kavagutti S V."/>
        </authorList>
    </citation>
    <scope>NUCLEOTIDE SEQUENCE</scope>
</reference>
<protein>
    <submittedName>
        <fullName evidence="1">Uncharacterized protein</fullName>
    </submittedName>
</protein>
<dbReference type="EMBL" id="LR796613">
    <property type="protein sequence ID" value="CAB4155052.1"/>
    <property type="molecule type" value="Genomic_DNA"/>
</dbReference>
<sequence length="222" mass="23831">MGTLTTASVIEKVQTVLQDATGVRWSDVELLGWLNDGQRDVVLYKPNAYVKNLAVLLVPGTKQSLPSDGVQLVNIVRNMGLNGTTPGRAVRIAQQEMLDARVPNWHAATAAAEVQHYIYSVLDPKTFYVYPPSTGTGYVEAVYGAEPPDASLGGSIALDNIMQTALIDYMLYRAFSKDTEFADQSRATTHFNAFVSAVTGRAKAEAAGNPNISAPANPSNPT</sequence>
<accession>A0A6J5N974</accession>
<evidence type="ECO:0000313" key="1">
    <source>
        <dbReference type="EMBL" id="CAB4155052.1"/>
    </source>
</evidence>
<organism evidence="1">
    <name type="scientific">uncultured Caudovirales phage</name>
    <dbReference type="NCBI Taxonomy" id="2100421"/>
    <lineage>
        <taxon>Viruses</taxon>
        <taxon>Duplodnaviria</taxon>
        <taxon>Heunggongvirae</taxon>
        <taxon>Uroviricota</taxon>
        <taxon>Caudoviricetes</taxon>
        <taxon>Peduoviridae</taxon>
        <taxon>Maltschvirus</taxon>
        <taxon>Maltschvirus maltsch</taxon>
    </lineage>
</organism>